<evidence type="ECO:0000313" key="5">
    <source>
        <dbReference type="Proteomes" id="UP000003112"/>
    </source>
</evidence>
<dbReference type="RefSeq" id="WP_004346583.1">
    <property type="nucleotide sequence ID" value="NZ_GL586311.1"/>
</dbReference>
<dbReference type="HOGENOM" id="CLU_590330_0_0_10"/>
<dbReference type="Pfam" id="PF12799">
    <property type="entry name" value="LRR_4"/>
    <property type="match status" value="1"/>
</dbReference>
<sequence length="439" mass="47272">MRKSILLAFATFLTLAVQAQTAEIISLTAEVDGKTRTLGFGSGSIAPNTVSIDWGDGTVVEGKTIMATYDGYNATEITGTPTGGGHIKVYATGPIVFFDCISRIDAAGVTELDVTRATDLEELNANGNKLTTLDLSKNTKMTKALLNNNALTSVVLQPALTNLNLQNNKLTSFDGTQVPNLKTLYLSNNSISTLDLSHNTSLASVYLLNMGLTSINLGANKTSKLYLSVNNNKLTTLDLTELTGLEQGRLFAMNNELREVKYTAIGTANLSKNRLTLATIPTENIKTLTYAPQKEMEISDIDKTIDLSAQNNIKGLAATPQTTTYTWMSEEGNRLTAGTDYTEEDGKFTFIKEQATPVYCMMTSQAFPKFTGTNVFRTKAVKVLAATGISAAHAAAHAAKADVYALDGRLLEKNADVNSLTQGTYIVRQGDKVMKIVVK</sequence>
<dbReference type="PROSITE" id="PS51450">
    <property type="entry name" value="LRR"/>
    <property type="match status" value="1"/>
</dbReference>
<feature type="signal peptide" evidence="3">
    <location>
        <begin position="1"/>
        <end position="19"/>
    </location>
</feature>
<dbReference type="AlphaFoldDB" id="E6KA00"/>
<keyword evidence="5" id="KW-1185">Reference proteome</keyword>
<evidence type="ECO:0000256" key="1">
    <source>
        <dbReference type="ARBA" id="ARBA00022614"/>
    </source>
</evidence>
<proteinExistence type="predicted"/>
<dbReference type="EMBL" id="AEPD01000043">
    <property type="protein sequence ID" value="EFU29568.1"/>
    <property type="molecule type" value="Genomic_DNA"/>
</dbReference>
<dbReference type="PANTHER" id="PTHR48051:SF1">
    <property type="entry name" value="RAS SUPPRESSOR PROTEIN 1"/>
    <property type="match status" value="1"/>
</dbReference>
<dbReference type="SUPFAM" id="SSF52058">
    <property type="entry name" value="L domain-like"/>
    <property type="match status" value="1"/>
</dbReference>
<evidence type="ECO:0000256" key="2">
    <source>
        <dbReference type="ARBA" id="ARBA00022737"/>
    </source>
</evidence>
<accession>E6KA00</accession>
<dbReference type="InterPro" id="IPR050216">
    <property type="entry name" value="LRR_domain-containing"/>
</dbReference>
<comment type="caution">
    <text evidence="4">The sequence shown here is derived from an EMBL/GenBank/DDBJ whole genome shotgun (WGS) entry which is preliminary data.</text>
</comment>
<dbReference type="PANTHER" id="PTHR48051">
    <property type="match status" value="1"/>
</dbReference>
<evidence type="ECO:0000313" key="4">
    <source>
        <dbReference type="EMBL" id="EFU29568.1"/>
    </source>
</evidence>
<dbReference type="InterPro" id="IPR001611">
    <property type="entry name" value="Leu-rich_rpt"/>
</dbReference>
<dbReference type="InterPro" id="IPR025875">
    <property type="entry name" value="Leu-rich_rpt_4"/>
</dbReference>
<keyword evidence="3" id="KW-0732">Signal</keyword>
<protein>
    <submittedName>
        <fullName evidence="4">Leucine Rich Repeat protein</fullName>
    </submittedName>
</protein>
<dbReference type="InterPro" id="IPR032675">
    <property type="entry name" value="LRR_dom_sf"/>
</dbReference>
<dbReference type="eggNOG" id="COG4886">
    <property type="taxonomic scope" value="Bacteria"/>
</dbReference>
<reference evidence="4 5" key="1">
    <citation type="submission" date="2010-10" db="EMBL/GenBank/DDBJ databases">
        <authorList>
            <person name="Muzny D."/>
            <person name="Qin X."/>
            <person name="Deng J."/>
            <person name="Jiang H."/>
            <person name="Liu Y."/>
            <person name="Qu J."/>
            <person name="Song X.-Z."/>
            <person name="Zhang L."/>
            <person name="Thornton R."/>
            <person name="Coyle M."/>
            <person name="Francisco L."/>
            <person name="Jackson L."/>
            <person name="Javaid M."/>
            <person name="Korchina V."/>
            <person name="Kovar C."/>
            <person name="Mata R."/>
            <person name="Mathew T."/>
            <person name="Ngo R."/>
            <person name="Nguyen L."/>
            <person name="Nguyen N."/>
            <person name="Okwuonu G."/>
            <person name="Ongeri F."/>
            <person name="Pham C."/>
            <person name="Simmons D."/>
            <person name="Wilczek-Boney K."/>
            <person name="Hale W."/>
            <person name="Jakkamsetti A."/>
            <person name="Pham P."/>
            <person name="Ruth R."/>
            <person name="San Lucas F."/>
            <person name="Warren J."/>
            <person name="Zhang J."/>
            <person name="Zhao Z."/>
            <person name="Zhou C."/>
            <person name="Zhu D."/>
            <person name="Lee S."/>
            <person name="Bess C."/>
            <person name="Blankenburg K."/>
            <person name="Forbes L."/>
            <person name="Fu Q."/>
            <person name="Gubbala S."/>
            <person name="Hirani K."/>
            <person name="Jayaseelan J.C."/>
            <person name="Lara F."/>
            <person name="Munidasa M."/>
            <person name="Palculict T."/>
            <person name="Patil S."/>
            <person name="Pu L.-L."/>
            <person name="Saada N."/>
            <person name="Tang L."/>
            <person name="Weissenberger G."/>
            <person name="Zhu Y."/>
            <person name="Hemphill L."/>
            <person name="Shang Y."/>
            <person name="Youmans B."/>
            <person name="Ayvaz T."/>
            <person name="Ross M."/>
            <person name="Santibanez J."/>
            <person name="Aqrawi P."/>
            <person name="Gross S."/>
            <person name="Joshi V."/>
            <person name="Fowler G."/>
            <person name="Nazareth L."/>
            <person name="Reid J."/>
            <person name="Worley K."/>
            <person name="Petrosino J."/>
            <person name="Highlander S."/>
            <person name="Gibbs R."/>
        </authorList>
    </citation>
    <scope>NUCLEOTIDE SEQUENCE [LARGE SCALE GENOMIC DNA]</scope>
    <source>
        <strain evidence="4 5">ATCC 33574</strain>
    </source>
</reference>
<dbReference type="GeneID" id="93537100"/>
<name>E6KA00_9BACT</name>
<feature type="chain" id="PRO_5003207344" evidence="3">
    <location>
        <begin position="20"/>
        <end position="439"/>
    </location>
</feature>
<evidence type="ECO:0000256" key="3">
    <source>
        <dbReference type="SAM" id="SignalP"/>
    </source>
</evidence>
<gene>
    <name evidence="4" type="ORF">HMPREF6485_2436</name>
</gene>
<keyword evidence="2" id="KW-0677">Repeat</keyword>
<organism evidence="4 5">
    <name type="scientific">Segatella buccae ATCC 33574</name>
    <dbReference type="NCBI Taxonomy" id="873513"/>
    <lineage>
        <taxon>Bacteria</taxon>
        <taxon>Pseudomonadati</taxon>
        <taxon>Bacteroidota</taxon>
        <taxon>Bacteroidia</taxon>
        <taxon>Bacteroidales</taxon>
        <taxon>Prevotellaceae</taxon>
        <taxon>Segatella</taxon>
    </lineage>
</organism>
<dbReference type="Proteomes" id="UP000003112">
    <property type="component" value="Unassembled WGS sequence"/>
</dbReference>
<dbReference type="Gene3D" id="3.80.10.10">
    <property type="entry name" value="Ribonuclease Inhibitor"/>
    <property type="match status" value="1"/>
</dbReference>
<dbReference type="STRING" id="873513.HMPREF6485_2436"/>
<dbReference type="GO" id="GO:0005737">
    <property type="term" value="C:cytoplasm"/>
    <property type="evidence" value="ECO:0007669"/>
    <property type="project" value="TreeGrafter"/>
</dbReference>
<keyword evidence="1" id="KW-0433">Leucine-rich repeat</keyword>